<dbReference type="HOGENOM" id="CLU_2581946_0_0_11"/>
<gene>
    <name evidence="2" type="ORF">HMPREF9020_00678</name>
</gene>
<dbReference type="RefSeq" id="WP_040590569.1">
    <property type="nucleotide sequence ID" value="NZ_GG770225.1"/>
</dbReference>
<name>W5IJ41_SCAIO</name>
<sequence length="82" mass="9358">MLKRLFWFGLGFAAGVVAAAKANAYVRDHTPKHAREFIMGEDQDRVAMRTLQGLFQEFNAYRTEREDQLNSDFVKKFAGSKG</sequence>
<evidence type="ECO:0000256" key="1">
    <source>
        <dbReference type="SAM" id="SignalP"/>
    </source>
</evidence>
<accession>W5IJ41</accession>
<dbReference type="Proteomes" id="UP000005777">
    <property type="component" value="Unassembled WGS sequence"/>
</dbReference>
<keyword evidence="3" id="KW-1185">Reference proteome</keyword>
<feature type="chain" id="PRO_5038453252" description="Secreted protein" evidence="1">
    <location>
        <begin position="25"/>
        <end position="82"/>
    </location>
</feature>
<keyword evidence="1" id="KW-0732">Signal</keyword>
<comment type="caution">
    <text evidence="2">The sequence shown here is derived from an EMBL/GenBank/DDBJ whole genome shotgun (WGS) entry which is preliminary data.</text>
</comment>
<evidence type="ECO:0000313" key="3">
    <source>
        <dbReference type="Proteomes" id="UP000005777"/>
    </source>
</evidence>
<evidence type="ECO:0000313" key="2">
    <source>
        <dbReference type="EMBL" id="EFG27046.2"/>
    </source>
</evidence>
<dbReference type="EMBL" id="ADCX01000003">
    <property type="protein sequence ID" value="EFG27046.2"/>
    <property type="molecule type" value="Genomic_DNA"/>
</dbReference>
<dbReference type="eggNOG" id="ENOG503238X">
    <property type="taxonomic scope" value="Bacteria"/>
</dbReference>
<reference evidence="2 3" key="1">
    <citation type="submission" date="2012-01" db="EMBL/GenBank/DDBJ databases">
        <title>The Genome Sequence of Scardovia inopinata F0304.</title>
        <authorList>
            <consortium name="The Broad Institute Genome Sequencing Platform"/>
            <person name="Earl A."/>
            <person name="Ward D."/>
            <person name="Feldgarden M."/>
            <person name="Gevers D."/>
            <person name="Izard J."/>
            <person name="Baranova O.V."/>
            <person name="Blanton J.M."/>
            <person name="Tanner A.C."/>
            <person name="Dewhirst F.E."/>
            <person name="Young S.K."/>
            <person name="Zeng Q."/>
            <person name="Gargeya S."/>
            <person name="Fitzgerald M."/>
            <person name="Haas B."/>
            <person name="Abouelleil A."/>
            <person name="Alvarado L."/>
            <person name="Arachchi H.M."/>
            <person name="Berlin A."/>
            <person name="Chapman S.B."/>
            <person name="Gearin G."/>
            <person name="Goldberg J."/>
            <person name="Griggs A."/>
            <person name="Gujja S."/>
            <person name="Hansen M."/>
            <person name="Heiman D."/>
            <person name="Howarth C."/>
            <person name="Larimer J."/>
            <person name="Lui A."/>
            <person name="MacDonald P.J."/>
            <person name="McCowen C."/>
            <person name="Montmayeur A."/>
            <person name="Murphy C."/>
            <person name="Neiman D."/>
            <person name="Pearson M."/>
            <person name="Priest M."/>
            <person name="Roberts A."/>
            <person name="Saif S."/>
            <person name="Shea T."/>
            <person name="Sisk P."/>
            <person name="Stolte C."/>
            <person name="Sykes S."/>
            <person name="Wortman J."/>
            <person name="Nusbaum C."/>
            <person name="Birren B."/>
        </authorList>
    </citation>
    <scope>NUCLEOTIDE SEQUENCE [LARGE SCALE GENOMIC DNA]</scope>
    <source>
        <strain evidence="2 3">F0304</strain>
    </source>
</reference>
<dbReference type="AlphaFoldDB" id="W5IJ41"/>
<proteinExistence type="predicted"/>
<feature type="signal peptide" evidence="1">
    <location>
        <begin position="1"/>
        <end position="24"/>
    </location>
</feature>
<protein>
    <recommendedName>
        <fullName evidence="4">Secreted protein</fullName>
    </recommendedName>
</protein>
<evidence type="ECO:0008006" key="4">
    <source>
        <dbReference type="Google" id="ProtNLM"/>
    </source>
</evidence>
<organism evidence="2 3">
    <name type="scientific">Scardovia inopinata F0304</name>
    <dbReference type="NCBI Taxonomy" id="641146"/>
    <lineage>
        <taxon>Bacteria</taxon>
        <taxon>Bacillati</taxon>
        <taxon>Actinomycetota</taxon>
        <taxon>Actinomycetes</taxon>
        <taxon>Bifidobacteriales</taxon>
        <taxon>Bifidobacteriaceae</taxon>
        <taxon>Scardovia</taxon>
    </lineage>
</organism>